<dbReference type="EMBL" id="QKOE01000010">
    <property type="protein sequence ID" value="PZA15852.1"/>
    <property type="molecule type" value="Genomic_DNA"/>
</dbReference>
<keyword evidence="7" id="KW-0813">Transport</keyword>
<feature type="transmembrane region" description="Helical" evidence="7">
    <location>
        <begin position="420"/>
        <end position="440"/>
    </location>
</feature>
<dbReference type="RefSeq" id="WP_110525658.1">
    <property type="nucleotide sequence ID" value="NZ_QKOE01000010.1"/>
</dbReference>
<keyword evidence="10" id="KW-1185">Reference proteome</keyword>
<sequence length="442" mass="46413">MSGSMIGLIMGVVMMSMLALRVQIGIAMFLTGAIGYIWVSGLDPLLAYLKNAPYGRFSLYDLSVVPLFLLMGQFATHGGLSRALFKAGNAFIGHWRGGMAMAGVASCAGFGAICGSSLATAATMTHVVLPELKRHQYKPALATGSLAAGGTLGILIPPSVPLVIYAILAEQNIAKLFLAAFIPGILAAIGYMVVIGIICRVDPEAGGPGSAKHSWAERLQTVVDTWPVLLIFLVVIGGIYGGLFTPTEAASIGALATGLAAWRSGGLKGEGLKECMYGTAKGTGMMFLILLGADTLNSFMALSQLPAEAAAWVQDMGFGPFTVLFAIIVIYLLLGCVMDSLSMILLTVPIFLPIILGMDFYGLGMEEKAIWFGMVALVVMEVGLITPPVGMNVYIIAGVAKDIPMATMFRGVMPFLASDILRIILLVAFPSISLVALWVFGG</sequence>
<comment type="subcellular location">
    <subcellularLocation>
        <location evidence="1 7">Cell inner membrane</location>
        <topology evidence="1 7">Multi-pass membrane protein</topology>
    </subcellularLocation>
</comment>
<evidence type="ECO:0000256" key="2">
    <source>
        <dbReference type="ARBA" id="ARBA00022475"/>
    </source>
</evidence>
<feature type="transmembrane region" description="Helical" evidence="7">
    <location>
        <begin position="6"/>
        <end position="39"/>
    </location>
</feature>
<protein>
    <recommendedName>
        <fullName evidence="7">TRAP transporter large permease protein</fullName>
    </recommendedName>
</protein>
<feature type="transmembrane region" description="Helical" evidence="7">
    <location>
        <begin position="286"/>
        <end position="305"/>
    </location>
</feature>
<evidence type="ECO:0000256" key="6">
    <source>
        <dbReference type="ARBA" id="ARBA00023136"/>
    </source>
</evidence>
<keyword evidence="4 7" id="KW-0812">Transmembrane</keyword>
<dbReference type="InterPro" id="IPR004681">
    <property type="entry name" value="TRAP_DctM"/>
</dbReference>
<feature type="transmembrane region" description="Helical" evidence="7">
    <location>
        <begin position="369"/>
        <end position="399"/>
    </location>
</feature>
<name>A0A323US42_9RHOO</name>
<feature type="transmembrane region" description="Helical" evidence="7">
    <location>
        <begin position="344"/>
        <end position="363"/>
    </location>
</feature>
<evidence type="ECO:0000256" key="5">
    <source>
        <dbReference type="ARBA" id="ARBA00022989"/>
    </source>
</evidence>
<feature type="transmembrane region" description="Helical" evidence="7">
    <location>
        <begin position="180"/>
        <end position="201"/>
    </location>
</feature>
<dbReference type="GO" id="GO:0022857">
    <property type="term" value="F:transmembrane transporter activity"/>
    <property type="evidence" value="ECO:0007669"/>
    <property type="project" value="UniProtKB-UniRule"/>
</dbReference>
<feature type="transmembrane region" description="Helical" evidence="7">
    <location>
        <begin position="100"/>
        <end position="129"/>
    </location>
</feature>
<accession>A0A323US42</accession>
<comment type="subunit">
    <text evidence="7">The complex comprises the extracytoplasmic solute receptor protein and the two transmembrane proteins.</text>
</comment>
<dbReference type="GO" id="GO:0005886">
    <property type="term" value="C:plasma membrane"/>
    <property type="evidence" value="ECO:0007669"/>
    <property type="project" value="UniProtKB-SubCell"/>
</dbReference>
<reference evidence="9 10" key="1">
    <citation type="submission" date="2018-06" db="EMBL/GenBank/DDBJ databases">
        <title>Azoarcus communis strain SWub3 genome.</title>
        <authorList>
            <person name="Zorraquino Salvo V."/>
            <person name="Toubiana D."/>
            <person name="Blumwald E."/>
        </authorList>
    </citation>
    <scope>NUCLEOTIDE SEQUENCE [LARGE SCALE GENOMIC DNA]</scope>
    <source>
        <strain evidence="9 10">SWub3</strain>
    </source>
</reference>
<dbReference type="NCBIfam" id="TIGR00786">
    <property type="entry name" value="dctM"/>
    <property type="match status" value="1"/>
</dbReference>
<dbReference type="AlphaFoldDB" id="A0A323US42"/>
<feature type="domain" description="TRAP C4-dicarboxylate transport system permease DctM subunit" evidence="8">
    <location>
        <begin position="12"/>
        <end position="431"/>
    </location>
</feature>
<comment type="function">
    <text evidence="7">Part of the tripartite ATP-independent periplasmic (TRAP) transport system.</text>
</comment>
<evidence type="ECO:0000313" key="10">
    <source>
        <dbReference type="Proteomes" id="UP000248259"/>
    </source>
</evidence>
<dbReference type="PANTHER" id="PTHR33362">
    <property type="entry name" value="SIALIC ACID TRAP TRANSPORTER PERMEASE PROTEIN SIAT-RELATED"/>
    <property type="match status" value="1"/>
</dbReference>
<organism evidence="9 10">
    <name type="scientific">Parazoarcus communis SWub3 = DSM 12120</name>
    <dbReference type="NCBI Taxonomy" id="1121029"/>
    <lineage>
        <taxon>Bacteria</taxon>
        <taxon>Pseudomonadati</taxon>
        <taxon>Pseudomonadota</taxon>
        <taxon>Betaproteobacteria</taxon>
        <taxon>Rhodocyclales</taxon>
        <taxon>Zoogloeaceae</taxon>
        <taxon>Parazoarcus</taxon>
    </lineage>
</organism>
<keyword evidence="3 7" id="KW-0997">Cell inner membrane</keyword>
<dbReference type="OrthoDB" id="9796052at2"/>
<comment type="similarity">
    <text evidence="7">Belongs to the TRAP transporter large permease family.</text>
</comment>
<feature type="transmembrane region" description="Helical" evidence="7">
    <location>
        <begin position="141"/>
        <end position="168"/>
    </location>
</feature>
<evidence type="ECO:0000256" key="4">
    <source>
        <dbReference type="ARBA" id="ARBA00022692"/>
    </source>
</evidence>
<dbReference type="PANTHER" id="PTHR33362:SF5">
    <property type="entry name" value="C4-DICARBOXYLATE TRAP TRANSPORTER LARGE PERMEASE PROTEIN DCTM"/>
    <property type="match status" value="1"/>
</dbReference>
<gene>
    <name evidence="9" type="ORF">DNK49_14015</name>
</gene>
<dbReference type="PIRSF" id="PIRSF006066">
    <property type="entry name" value="HI0050"/>
    <property type="match status" value="1"/>
</dbReference>
<comment type="caution">
    <text evidence="9">The sequence shown here is derived from an EMBL/GenBank/DDBJ whole genome shotgun (WGS) entry which is preliminary data.</text>
</comment>
<evidence type="ECO:0000256" key="3">
    <source>
        <dbReference type="ARBA" id="ARBA00022519"/>
    </source>
</evidence>
<dbReference type="InterPro" id="IPR010656">
    <property type="entry name" value="DctM"/>
</dbReference>
<keyword evidence="5 7" id="KW-1133">Transmembrane helix</keyword>
<proteinExistence type="inferred from homology"/>
<evidence type="ECO:0000313" key="9">
    <source>
        <dbReference type="EMBL" id="PZA15852.1"/>
    </source>
</evidence>
<dbReference type="Proteomes" id="UP000248259">
    <property type="component" value="Unassembled WGS sequence"/>
</dbReference>
<feature type="transmembrane region" description="Helical" evidence="7">
    <location>
        <begin position="59"/>
        <end position="80"/>
    </location>
</feature>
<evidence type="ECO:0000259" key="8">
    <source>
        <dbReference type="Pfam" id="PF06808"/>
    </source>
</evidence>
<dbReference type="Pfam" id="PF06808">
    <property type="entry name" value="DctM"/>
    <property type="match status" value="1"/>
</dbReference>
<keyword evidence="6 7" id="KW-0472">Membrane</keyword>
<keyword evidence="2" id="KW-1003">Cell membrane</keyword>
<feature type="transmembrane region" description="Helical" evidence="7">
    <location>
        <begin position="222"/>
        <end position="243"/>
    </location>
</feature>
<feature type="transmembrane region" description="Helical" evidence="7">
    <location>
        <begin position="317"/>
        <end position="337"/>
    </location>
</feature>
<evidence type="ECO:0000256" key="7">
    <source>
        <dbReference type="RuleBase" id="RU369079"/>
    </source>
</evidence>
<evidence type="ECO:0000256" key="1">
    <source>
        <dbReference type="ARBA" id="ARBA00004429"/>
    </source>
</evidence>